<feature type="transmembrane region" description="Helical" evidence="11">
    <location>
        <begin position="280"/>
        <end position="299"/>
    </location>
</feature>
<feature type="transmembrane region" description="Helical" evidence="11">
    <location>
        <begin position="115"/>
        <end position="136"/>
    </location>
</feature>
<keyword evidence="11" id="KW-1133">Transmembrane helix</keyword>
<feature type="transmembrane region" description="Helical" evidence="11">
    <location>
        <begin position="488"/>
        <end position="510"/>
    </location>
</feature>
<dbReference type="OrthoDB" id="6581954at2759"/>
<accession>A0A8J2KF39</accession>
<feature type="binding site" evidence="8">
    <location>
        <position position="94"/>
    </location>
    <ligand>
        <name>Na(+)</name>
        <dbReference type="ChEBI" id="CHEBI:29101"/>
        <label>1</label>
    </ligand>
</feature>
<keyword evidence="3 8" id="KW-0915">Sodium</keyword>
<comment type="function">
    <text evidence="7">Unusual broad substrate spectrum amino acid:sodium cotransporter that promotes absorption of the D isomers of essential amino acids. Neutral amino acids are the preferred substrates, especially methionine and phenylalanine.</text>
</comment>
<evidence type="ECO:0000256" key="4">
    <source>
        <dbReference type="ARBA" id="ARBA00023065"/>
    </source>
</evidence>
<evidence type="ECO:0000313" key="14">
    <source>
        <dbReference type="Proteomes" id="UP000708208"/>
    </source>
</evidence>
<evidence type="ECO:0000256" key="8">
    <source>
        <dbReference type="PIRSR" id="PIRSR600175-1"/>
    </source>
</evidence>
<evidence type="ECO:0000256" key="5">
    <source>
        <dbReference type="ARBA" id="ARBA00023180"/>
    </source>
</evidence>
<name>A0A8J2KF39_9HEXA</name>
<feature type="transmembrane region" description="Helical" evidence="11">
    <location>
        <begin position="425"/>
        <end position="445"/>
    </location>
</feature>
<dbReference type="Proteomes" id="UP000708208">
    <property type="component" value="Unassembled WGS sequence"/>
</dbReference>
<evidence type="ECO:0000256" key="7">
    <source>
        <dbReference type="ARBA" id="ARBA00037785"/>
    </source>
</evidence>
<dbReference type="GO" id="GO:0015179">
    <property type="term" value="F:L-amino acid transmembrane transporter activity"/>
    <property type="evidence" value="ECO:0007669"/>
    <property type="project" value="TreeGrafter"/>
</dbReference>
<evidence type="ECO:0000313" key="13">
    <source>
        <dbReference type="EMBL" id="CAG7785630.1"/>
    </source>
</evidence>
<dbReference type="GO" id="GO:0046872">
    <property type="term" value="F:metal ion binding"/>
    <property type="evidence" value="ECO:0007669"/>
    <property type="project" value="UniProtKB-KW"/>
</dbReference>
<feature type="transmembrane region" description="Helical" evidence="11">
    <location>
        <begin position="157"/>
        <end position="185"/>
    </location>
</feature>
<dbReference type="EMBL" id="CAJVCH010300042">
    <property type="protein sequence ID" value="CAG7785629.1"/>
    <property type="molecule type" value="Genomic_DNA"/>
</dbReference>
<keyword evidence="8" id="KW-0479">Metal-binding</keyword>
<keyword evidence="9 11" id="KW-0812">Transmembrane</keyword>
<feature type="transmembrane region" description="Helical" evidence="11">
    <location>
        <begin position="358"/>
        <end position="375"/>
    </location>
</feature>
<evidence type="ECO:0000256" key="9">
    <source>
        <dbReference type="RuleBase" id="RU003732"/>
    </source>
</evidence>
<dbReference type="EMBL" id="CAJVCH010300042">
    <property type="protein sequence ID" value="CAG7785630.1"/>
    <property type="molecule type" value="Genomic_DNA"/>
</dbReference>
<comment type="caution">
    <text evidence="13">The sequence shown here is derived from an EMBL/GenBank/DDBJ whole genome shotgun (WGS) entry which is preliminary data.</text>
</comment>
<feature type="transmembrane region" description="Helical" evidence="11">
    <location>
        <begin position="85"/>
        <end position="103"/>
    </location>
</feature>
<reference evidence="13" key="1">
    <citation type="submission" date="2021-06" db="EMBL/GenBank/DDBJ databases">
        <authorList>
            <person name="Hodson N. C."/>
            <person name="Mongue J. A."/>
            <person name="Jaron S. K."/>
        </authorList>
    </citation>
    <scope>NUCLEOTIDE SEQUENCE</scope>
</reference>
<organism evidence="13 14">
    <name type="scientific">Allacma fusca</name>
    <dbReference type="NCBI Taxonomy" id="39272"/>
    <lineage>
        <taxon>Eukaryota</taxon>
        <taxon>Metazoa</taxon>
        <taxon>Ecdysozoa</taxon>
        <taxon>Arthropoda</taxon>
        <taxon>Hexapoda</taxon>
        <taxon>Collembola</taxon>
        <taxon>Symphypleona</taxon>
        <taxon>Sminthuridae</taxon>
        <taxon>Allacma</taxon>
    </lineage>
</organism>
<evidence type="ECO:0000256" key="1">
    <source>
        <dbReference type="ARBA" id="ARBA00006459"/>
    </source>
</evidence>
<keyword evidence="4" id="KW-0406">Ion transport</keyword>
<proteinExistence type="inferred from homology"/>
<dbReference type="PROSITE" id="PS50267">
    <property type="entry name" value="NA_NEUROTRAN_SYMP_3"/>
    <property type="match status" value="1"/>
</dbReference>
<dbReference type="PANTHER" id="PTHR11616:SF321">
    <property type="entry name" value="SODIUM-DEPENDENT NUTRIENT AMINO ACID TRANSPORTER 1-RELATED"/>
    <property type="match status" value="1"/>
</dbReference>
<dbReference type="PANTHER" id="PTHR11616">
    <property type="entry name" value="SODIUM/CHLORIDE DEPENDENT TRANSPORTER"/>
    <property type="match status" value="1"/>
</dbReference>
<keyword evidence="2" id="KW-0029">Amino-acid transport</keyword>
<keyword evidence="9" id="KW-0769">Symport</keyword>
<feature type="binding site" evidence="8">
    <location>
        <position position="426"/>
    </location>
    <ligand>
        <name>Na(+)</name>
        <dbReference type="ChEBI" id="CHEBI:29101"/>
        <label>1</label>
    </ligand>
</feature>
<feature type="binding site" evidence="8">
    <location>
        <position position="98"/>
    </location>
    <ligand>
        <name>Na(+)</name>
        <dbReference type="ChEBI" id="CHEBI:29101"/>
        <label>1</label>
    </ligand>
</feature>
<keyword evidence="11" id="KW-0472">Membrane</keyword>
<dbReference type="PROSITE" id="PS00610">
    <property type="entry name" value="NA_NEUROTRAN_SYMP_1"/>
    <property type="match status" value="1"/>
</dbReference>
<keyword evidence="5" id="KW-0325">Glycoprotein</keyword>
<dbReference type="GO" id="GO:0005886">
    <property type="term" value="C:plasma membrane"/>
    <property type="evidence" value="ECO:0007669"/>
    <property type="project" value="TreeGrafter"/>
</dbReference>
<evidence type="ECO:0000256" key="2">
    <source>
        <dbReference type="ARBA" id="ARBA00022970"/>
    </source>
</evidence>
<sequence length="667" mass="75846">MGDRLQNGSNTNTSPQTPPVVIRNPNESVYQEGAALSPQGGEAQEIPLNAMHHRLYPEWQSTPKFSFRQELPNAKREKWANKVEFIMVSLSVAVGVGNVWRFPFTAYENGGGAFLIPYLIVKMLIAQPLYFLELAIGQFCSQSPVGIWDCVPLLRGVGWAIVAVSTLTGVYYVSVLATCTMYIFYGLQSSLPWDICDEKLFHSYSKDSYIFRDNFAHFKCKSTYNNKTRRTDHYGEYYPNPNNKSDGVTRIHSTELFYQYVVMRAYDHVEDGIGTPNWEMSLALLFVWTLAFINMSLGTKSSGKGAYFTALFPYLVLLILFARACFLDGSEQGILFFLTPHFTKLLDIKVWYEAMSQAFFSLGIGYGNIIVFGSCNPLHQAAYYDTLIIAVADTFTSLLAGLTVFAILGGLSASTGKKIEDVVKVLGIGSSAAIVHVISATLLDLYPCISNKQWYKVLLVGCICFTLYLSGLILCTPGGPWLVEIFDYFGAGFIVFLLVMLEIAGIAYFYGMKNFERDMMFMFPEYKCTTNCKIFSIWERVPDSDLGRRSWKTRSWYKKWMASVTPIDYWGPKDTDEKLEWLEFKRDYDGSTLLWRNTIGKLKWPLNPEHSNKLLQGKLYSEISLNLKSSVKFFCLKYYRGKTGYRQVPPKRKVRIFNLSRLNGYKP</sequence>
<evidence type="ECO:0000313" key="12">
    <source>
        <dbReference type="EMBL" id="CAG7785629.1"/>
    </source>
</evidence>
<dbReference type="GO" id="GO:0005283">
    <property type="term" value="F:amino acid:sodium symporter activity"/>
    <property type="evidence" value="ECO:0007669"/>
    <property type="project" value="TreeGrafter"/>
</dbReference>
<evidence type="ECO:0000256" key="6">
    <source>
        <dbReference type="ARBA" id="ARBA00023201"/>
    </source>
</evidence>
<dbReference type="Pfam" id="PF00209">
    <property type="entry name" value="SNF"/>
    <property type="match status" value="2"/>
</dbReference>
<evidence type="ECO:0000256" key="11">
    <source>
        <dbReference type="SAM" id="Phobius"/>
    </source>
</evidence>
<protein>
    <recommendedName>
        <fullName evidence="9">Transporter</fullName>
    </recommendedName>
</protein>
<feature type="transmembrane region" description="Helical" evidence="11">
    <location>
        <begin position="387"/>
        <end position="413"/>
    </location>
</feature>
<feature type="binding site" evidence="8">
    <location>
        <position position="430"/>
    </location>
    <ligand>
        <name>Na(+)</name>
        <dbReference type="ChEBI" id="CHEBI:29101"/>
        <label>1</label>
    </ligand>
</feature>
<dbReference type="InterPro" id="IPR000175">
    <property type="entry name" value="Na/ntran_symport"/>
</dbReference>
<keyword evidence="14" id="KW-1185">Reference proteome</keyword>
<dbReference type="GO" id="GO:0089718">
    <property type="term" value="P:amino acid import across plasma membrane"/>
    <property type="evidence" value="ECO:0007669"/>
    <property type="project" value="TreeGrafter"/>
</dbReference>
<keyword evidence="9" id="KW-0813">Transport</keyword>
<feature type="region of interest" description="Disordered" evidence="10">
    <location>
        <begin position="1"/>
        <end position="22"/>
    </location>
</feature>
<feature type="binding site" evidence="8">
    <location>
        <position position="93"/>
    </location>
    <ligand>
        <name>Na(+)</name>
        <dbReference type="ChEBI" id="CHEBI:29101"/>
        <label>1</label>
    </ligand>
</feature>
<gene>
    <name evidence="12" type="ORF">AFUS01_LOCUS24243</name>
    <name evidence="13" type="ORF">AFUS01_LOCUS24244</name>
</gene>
<evidence type="ECO:0000256" key="3">
    <source>
        <dbReference type="ARBA" id="ARBA00023053"/>
    </source>
</evidence>
<feature type="transmembrane region" description="Helical" evidence="11">
    <location>
        <begin position="457"/>
        <end position="482"/>
    </location>
</feature>
<evidence type="ECO:0000256" key="10">
    <source>
        <dbReference type="SAM" id="MobiDB-lite"/>
    </source>
</evidence>
<keyword evidence="6" id="KW-0739">Sodium transport</keyword>
<comment type="similarity">
    <text evidence="1 9">Belongs to the sodium:neurotransmitter symporter (SNF) (TC 2.A.22) family.</text>
</comment>
<dbReference type="AlphaFoldDB" id="A0A8J2KF39"/>
<feature type="compositionally biased region" description="Polar residues" evidence="10">
    <location>
        <begin position="1"/>
        <end position="15"/>
    </location>
</feature>
<feature type="transmembrane region" description="Helical" evidence="11">
    <location>
        <begin position="311"/>
        <end position="338"/>
    </location>
</feature>
<dbReference type="CDD" id="cd10324">
    <property type="entry name" value="SLC6sbd"/>
    <property type="match status" value="1"/>
</dbReference>
<feature type="binding site" evidence="8">
    <location>
        <position position="361"/>
    </location>
    <ligand>
        <name>Na(+)</name>
        <dbReference type="ChEBI" id="CHEBI:29101"/>
        <label>1</label>
    </ligand>
</feature>